<proteinExistence type="predicted"/>
<evidence type="ECO:0000313" key="2">
    <source>
        <dbReference type="Proteomes" id="UP000245207"/>
    </source>
</evidence>
<accession>A0A2U1NCY1</accession>
<keyword evidence="2" id="KW-1185">Reference proteome</keyword>
<dbReference type="Proteomes" id="UP000245207">
    <property type="component" value="Unassembled WGS sequence"/>
</dbReference>
<sequence length="124" mass="14066">MATPPSPYAMAKTPNFQELKKAADSNNLEDVFHLLFTQQYTENEGLIMMLGKMRGNLTEKIKGLEKLIEEGEGFCVFHDEGDTGLHFMKETLERDKKVLAALIGVMDLACEGREEKKFHLLRFG</sequence>
<reference evidence="1 2" key="1">
    <citation type="journal article" date="2018" name="Mol. Plant">
        <title>The genome of Artemisia annua provides insight into the evolution of Asteraceae family and artemisinin biosynthesis.</title>
        <authorList>
            <person name="Shen Q."/>
            <person name="Zhang L."/>
            <person name="Liao Z."/>
            <person name="Wang S."/>
            <person name="Yan T."/>
            <person name="Shi P."/>
            <person name="Liu M."/>
            <person name="Fu X."/>
            <person name="Pan Q."/>
            <person name="Wang Y."/>
            <person name="Lv Z."/>
            <person name="Lu X."/>
            <person name="Zhang F."/>
            <person name="Jiang W."/>
            <person name="Ma Y."/>
            <person name="Chen M."/>
            <person name="Hao X."/>
            <person name="Li L."/>
            <person name="Tang Y."/>
            <person name="Lv G."/>
            <person name="Zhou Y."/>
            <person name="Sun X."/>
            <person name="Brodelius P.E."/>
            <person name="Rose J.K.C."/>
            <person name="Tang K."/>
        </authorList>
    </citation>
    <scope>NUCLEOTIDE SEQUENCE [LARGE SCALE GENOMIC DNA]</scope>
    <source>
        <strain evidence="2">cv. Huhao1</strain>
        <tissue evidence="1">Leaf</tissue>
    </source>
</reference>
<comment type="caution">
    <text evidence="1">The sequence shown here is derived from an EMBL/GenBank/DDBJ whole genome shotgun (WGS) entry which is preliminary data.</text>
</comment>
<organism evidence="1 2">
    <name type="scientific">Artemisia annua</name>
    <name type="common">Sweet wormwood</name>
    <dbReference type="NCBI Taxonomy" id="35608"/>
    <lineage>
        <taxon>Eukaryota</taxon>
        <taxon>Viridiplantae</taxon>
        <taxon>Streptophyta</taxon>
        <taxon>Embryophyta</taxon>
        <taxon>Tracheophyta</taxon>
        <taxon>Spermatophyta</taxon>
        <taxon>Magnoliopsida</taxon>
        <taxon>eudicotyledons</taxon>
        <taxon>Gunneridae</taxon>
        <taxon>Pentapetalae</taxon>
        <taxon>asterids</taxon>
        <taxon>campanulids</taxon>
        <taxon>Asterales</taxon>
        <taxon>Asteraceae</taxon>
        <taxon>Asteroideae</taxon>
        <taxon>Anthemideae</taxon>
        <taxon>Artemisiinae</taxon>
        <taxon>Artemisia</taxon>
    </lineage>
</organism>
<name>A0A2U1NCY1_ARTAN</name>
<dbReference type="EMBL" id="PKPP01003098">
    <property type="protein sequence ID" value="PWA71337.1"/>
    <property type="molecule type" value="Genomic_DNA"/>
</dbReference>
<evidence type="ECO:0000313" key="1">
    <source>
        <dbReference type="EMBL" id="PWA71337.1"/>
    </source>
</evidence>
<gene>
    <name evidence="1" type="ORF">CTI12_AA281820</name>
</gene>
<dbReference type="AlphaFoldDB" id="A0A2U1NCY1"/>
<protein>
    <submittedName>
        <fullName evidence="1">Uncharacterized protein</fullName>
    </submittedName>
</protein>